<accession>A0A914BSV8</accession>
<dbReference type="InterPro" id="IPR050339">
    <property type="entry name" value="CC_SR_Kinase"/>
</dbReference>
<comment type="similarity">
    <text evidence="5">Belongs to the protein kinase superfamily. Ser/Thr protein kinase family. GCN2 subfamily.</text>
</comment>
<dbReference type="OrthoDB" id="4062651at2759"/>
<evidence type="ECO:0000313" key="10">
    <source>
        <dbReference type="Proteomes" id="UP000887568"/>
    </source>
</evidence>
<name>A0A914BSV8_PATMI</name>
<dbReference type="RefSeq" id="XP_038079378.1">
    <property type="nucleotide sequence ID" value="XM_038223450.1"/>
</dbReference>
<evidence type="ECO:0000256" key="3">
    <source>
        <dbReference type="ARBA" id="ARBA00022777"/>
    </source>
</evidence>
<dbReference type="Pfam" id="PF00069">
    <property type="entry name" value="Pkinase"/>
    <property type="match status" value="1"/>
</dbReference>
<keyword evidence="4 6" id="KW-0067">ATP-binding</keyword>
<organism evidence="9 10">
    <name type="scientific">Patiria miniata</name>
    <name type="common">Bat star</name>
    <name type="synonym">Asterina miniata</name>
    <dbReference type="NCBI Taxonomy" id="46514"/>
    <lineage>
        <taxon>Eukaryota</taxon>
        <taxon>Metazoa</taxon>
        <taxon>Echinodermata</taxon>
        <taxon>Eleutherozoa</taxon>
        <taxon>Asterozoa</taxon>
        <taxon>Asteroidea</taxon>
        <taxon>Valvatacea</taxon>
        <taxon>Valvatida</taxon>
        <taxon>Asterinidae</taxon>
        <taxon>Patiria</taxon>
    </lineage>
</organism>
<dbReference type="GeneID" id="119746482"/>
<dbReference type="SUPFAM" id="SSF56112">
    <property type="entry name" value="Protein kinase-like (PK-like)"/>
    <property type="match status" value="1"/>
</dbReference>
<evidence type="ECO:0000256" key="5">
    <source>
        <dbReference type="ARBA" id="ARBA00037982"/>
    </source>
</evidence>
<evidence type="ECO:0000256" key="2">
    <source>
        <dbReference type="ARBA" id="ARBA00022741"/>
    </source>
</evidence>
<dbReference type="PANTHER" id="PTHR11042:SF190">
    <property type="entry name" value="MITOSIS INHIBITOR PROTEIN KINASE MIK1"/>
    <property type="match status" value="1"/>
</dbReference>
<dbReference type="Proteomes" id="UP000887568">
    <property type="component" value="Unplaced"/>
</dbReference>
<dbReference type="OMA" id="FFEICEG"/>
<evidence type="ECO:0000256" key="7">
    <source>
        <dbReference type="RuleBase" id="RU000304"/>
    </source>
</evidence>
<dbReference type="InterPro" id="IPR000719">
    <property type="entry name" value="Prot_kinase_dom"/>
</dbReference>
<keyword evidence="7" id="KW-0723">Serine/threonine-protein kinase</keyword>
<dbReference type="GO" id="GO:0005737">
    <property type="term" value="C:cytoplasm"/>
    <property type="evidence" value="ECO:0007669"/>
    <property type="project" value="TreeGrafter"/>
</dbReference>
<keyword evidence="10" id="KW-1185">Reference proteome</keyword>
<keyword evidence="2 6" id="KW-0547">Nucleotide-binding</keyword>
<dbReference type="InterPro" id="IPR011009">
    <property type="entry name" value="Kinase-like_dom_sf"/>
</dbReference>
<dbReference type="GO" id="GO:0005524">
    <property type="term" value="F:ATP binding"/>
    <property type="evidence" value="ECO:0007669"/>
    <property type="project" value="UniProtKB-UniRule"/>
</dbReference>
<proteinExistence type="inferred from homology"/>
<dbReference type="GO" id="GO:0005634">
    <property type="term" value="C:nucleus"/>
    <property type="evidence" value="ECO:0007669"/>
    <property type="project" value="TreeGrafter"/>
</dbReference>
<dbReference type="InterPro" id="IPR008271">
    <property type="entry name" value="Ser/Thr_kinase_AS"/>
</dbReference>
<dbReference type="InterPro" id="IPR017441">
    <property type="entry name" value="Protein_kinase_ATP_BS"/>
</dbReference>
<feature type="domain" description="Protein kinase" evidence="8">
    <location>
        <begin position="11"/>
        <end position="287"/>
    </location>
</feature>
<evidence type="ECO:0000256" key="6">
    <source>
        <dbReference type="PROSITE-ProRule" id="PRU10141"/>
    </source>
</evidence>
<dbReference type="EnsemblMetazoa" id="XM_038223450.1">
    <property type="protein sequence ID" value="XP_038079378.1"/>
    <property type="gene ID" value="LOC119746482"/>
</dbReference>
<feature type="binding site" evidence="6">
    <location>
        <position position="40"/>
    </location>
    <ligand>
        <name>ATP</name>
        <dbReference type="ChEBI" id="CHEBI:30616"/>
    </ligand>
</feature>
<dbReference type="PANTHER" id="PTHR11042">
    <property type="entry name" value="EUKARYOTIC TRANSLATION INITIATION FACTOR 2-ALPHA KINASE EIF2-ALPHA KINASE -RELATED"/>
    <property type="match status" value="1"/>
</dbReference>
<dbReference type="GO" id="GO:0004674">
    <property type="term" value="F:protein serine/threonine kinase activity"/>
    <property type="evidence" value="ECO:0007669"/>
    <property type="project" value="UniProtKB-KW"/>
</dbReference>
<evidence type="ECO:0000259" key="8">
    <source>
        <dbReference type="PROSITE" id="PS50011"/>
    </source>
</evidence>
<dbReference type="Gene3D" id="1.10.510.10">
    <property type="entry name" value="Transferase(Phosphotransferase) domain 1"/>
    <property type="match status" value="1"/>
</dbReference>
<dbReference type="PROSITE" id="PS00107">
    <property type="entry name" value="PROTEIN_KINASE_ATP"/>
    <property type="match status" value="1"/>
</dbReference>
<dbReference type="AlphaFoldDB" id="A0A914BSV8"/>
<evidence type="ECO:0000256" key="1">
    <source>
        <dbReference type="ARBA" id="ARBA00022679"/>
    </source>
</evidence>
<dbReference type="GO" id="GO:0110031">
    <property type="term" value="P:negative regulation of G2/MI transition of meiotic cell cycle"/>
    <property type="evidence" value="ECO:0007669"/>
    <property type="project" value="TreeGrafter"/>
</dbReference>
<dbReference type="PROSITE" id="PS00108">
    <property type="entry name" value="PROTEIN_KINASE_ST"/>
    <property type="match status" value="1"/>
</dbReference>
<keyword evidence="3" id="KW-0418">Kinase</keyword>
<evidence type="ECO:0000313" key="9">
    <source>
        <dbReference type="EnsemblMetazoa" id="XP_038079378.1"/>
    </source>
</evidence>
<keyword evidence="1" id="KW-0808">Transferase</keyword>
<reference evidence="9" key="1">
    <citation type="submission" date="2022-11" db="UniProtKB">
        <authorList>
            <consortium name="EnsemblMetazoa"/>
        </authorList>
    </citation>
    <scope>IDENTIFICATION</scope>
</reference>
<sequence length="335" mass="36959">MSDSLILRAEFSIEKMLGAGAFGEVHLGRELQTNNLRALKILPLTGSAIDEIKALCRLSAEHDNIIIYDRAIKVDDGKVCLVMEYCCGGDLNDFLLSHTREPQRDLRFMRQIASAVAFLHANGIIHRDLKPDNILLTADGTLKVGDFGLAKLASDSKQGGSLQNYYMKSFRGHRFFVAPEVLDKRYTEKSDVFLMGEIFVCMLKRKVLLLPPSNSSVFVPSYIGDPDLFSSLKGIGEAIHHGEVDRCELSDESTIEISPKLRAFIDKMLLKDYHGRPTAAEVKHYVFTTTQSPPYTILAGGEVCSRIASPIAPPRPTASGAALKGGYTLEKVLQL</sequence>
<dbReference type="PROSITE" id="PS50011">
    <property type="entry name" value="PROTEIN_KINASE_DOM"/>
    <property type="match status" value="1"/>
</dbReference>
<protein>
    <recommendedName>
        <fullName evidence="8">Protein kinase domain-containing protein</fullName>
    </recommendedName>
</protein>
<evidence type="ECO:0000256" key="4">
    <source>
        <dbReference type="ARBA" id="ARBA00022840"/>
    </source>
</evidence>
<dbReference type="SMART" id="SM00220">
    <property type="entry name" value="S_TKc"/>
    <property type="match status" value="1"/>
</dbReference>